<comment type="caution">
    <text evidence="1">The sequence shown here is derived from an EMBL/GenBank/DDBJ whole genome shotgun (WGS) entry which is preliminary data.</text>
</comment>
<dbReference type="AlphaFoldDB" id="A0A816RTZ7"/>
<dbReference type="Proteomes" id="UP000663842">
    <property type="component" value="Unassembled WGS sequence"/>
</dbReference>
<reference evidence="1" key="1">
    <citation type="submission" date="2021-02" db="EMBL/GenBank/DDBJ databases">
        <authorList>
            <person name="Nowell W R."/>
        </authorList>
    </citation>
    <scope>NUCLEOTIDE SEQUENCE</scope>
</reference>
<proteinExistence type="predicted"/>
<sequence>TNLKAFTVGGIDPMYLMVPRTLHTLSTMKATAISLMGRIYSSEFFKVSL</sequence>
<dbReference type="Proteomes" id="UP000663887">
    <property type="component" value="Unassembled WGS sequence"/>
</dbReference>
<dbReference type="EMBL" id="CAJOBF010005842">
    <property type="protein sequence ID" value="CAF4188549.1"/>
    <property type="molecule type" value="Genomic_DNA"/>
</dbReference>
<organism evidence="1 4">
    <name type="scientific">Rotaria magnacalcarata</name>
    <dbReference type="NCBI Taxonomy" id="392030"/>
    <lineage>
        <taxon>Eukaryota</taxon>
        <taxon>Metazoa</taxon>
        <taxon>Spiralia</taxon>
        <taxon>Gnathifera</taxon>
        <taxon>Rotifera</taxon>
        <taxon>Eurotatoria</taxon>
        <taxon>Bdelloidea</taxon>
        <taxon>Philodinida</taxon>
        <taxon>Philodinidae</taxon>
        <taxon>Rotaria</taxon>
    </lineage>
</organism>
<evidence type="ECO:0000313" key="4">
    <source>
        <dbReference type="Proteomes" id="UP000663856"/>
    </source>
</evidence>
<gene>
    <name evidence="3" type="ORF">UXM345_LOCUS27289</name>
    <name evidence="1" type="ORF">WKI299_LOCUS15082</name>
    <name evidence="2" type="ORF">XDN619_LOCUS21291</name>
</gene>
<feature type="non-terminal residue" evidence="1">
    <location>
        <position position="1"/>
    </location>
</feature>
<accession>A0A816RTZ7</accession>
<evidence type="ECO:0000313" key="1">
    <source>
        <dbReference type="EMBL" id="CAF2075751.1"/>
    </source>
</evidence>
<dbReference type="Proteomes" id="UP000663856">
    <property type="component" value="Unassembled WGS sequence"/>
</dbReference>
<dbReference type="EMBL" id="CAJNRF010005887">
    <property type="protein sequence ID" value="CAF2075751.1"/>
    <property type="molecule type" value="Genomic_DNA"/>
</dbReference>
<evidence type="ECO:0000313" key="2">
    <source>
        <dbReference type="EMBL" id="CAF2113732.1"/>
    </source>
</evidence>
<name>A0A816RTZ7_9BILA</name>
<protein>
    <submittedName>
        <fullName evidence="1">Uncharacterized protein</fullName>
    </submittedName>
</protein>
<dbReference type="EMBL" id="CAJNRG010009433">
    <property type="protein sequence ID" value="CAF2113732.1"/>
    <property type="molecule type" value="Genomic_DNA"/>
</dbReference>
<evidence type="ECO:0000313" key="3">
    <source>
        <dbReference type="EMBL" id="CAF4188549.1"/>
    </source>
</evidence>